<protein>
    <submittedName>
        <fullName evidence="1">Uncharacterized protein</fullName>
    </submittedName>
</protein>
<feature type="non-terminal residue" evidence="1">
    <location>
        <position position="1"/>
    </location>
</feature>
<evidence type="ECO:0000313" key="2">
    <source>
        <dbReference type="Proteomes" id="UP001206925"/>
    </source>
</evidence>
<dbReference type="EMBL" id="JAMZMK010009152">
    <property type="protein sequence ID" value="KAI7736965.1"/>
    <property type="molecule type" value="Genomic_DNA"/>
</dbReference>
<keyword evidence="2" id="KW-1185">Reference proteome</keyword>
<name>A0AAD5C8M4_AMBAR</name>
<feature type="non-terminal residue" evidence="1">
    <location>
        <position position="73"/>
    </location>
</feature>
<evidence type="ECO:0000313" key="1">
    <source>
        <dbReference type="EMBL" id="KAI7736965.1"/>
    </source>
</evidence>
<proteinExistence type="predicted"/>
<accession>A0AAD5C8M4</accession>
<reference evidence="1" key="1">
    <citation type="submission" date="2022-06" db="EMBL/GenBank/DDBJ databases">
        <title>Uncovering the hologenomic basis of an extraordinary plant invasion.</title>
        <authorList>
            <person name="Bieker V.C."/>
            <person name="Martin M.D."/>
            <person name="Gilbert T."/>
            <person name="Hodgins K."/>
            <person name="Battlay P."/>
            <person name="Petersen B."/>
            <person name="Wilson J."/>
        </authorList>
    </citation>
    <scope>NUCLEOTIDE SEQUENCE</scope>
    <source>
        <strain evidence="1">AA19_3_7</strain>
        <tissue evidence="1">Leaf</tissue>
    </source>
</reference>
<dbReference type="AlphaFoldDB" id="A0AAD5C8M4"/>
<dbReference type="Proteomes" id="UP001206925">
    <property type="component" value="Unassembled WGS sequence"/>
</dbReference>
<organism evidence="1 2">
    <name type="scientific">Ambrosia artemisiifolia</name>
    <name type="common">Common ragweed</name>
    <dbReference type="NCBI Taxonomy" id="4212"/>
    <lineage>
        <taxon>Eukaryota</taxon>
        <taxon>Viridiplantae</taxon>
        <taxon>Streptophyta</taxon>
        <taxon>Embryophyta</taxon>
        <taxon>Tracheophyta</taxon>
        <taxon>Spermatophyta</taxon>
        <taxon>Magnoliopsida</taxon>
        <taxon>eudicotyledons</taxon>
        <taxon>Gunneridae</taxon>
        <taxon>Pentapetalae</taxon>
        <taxon>asterids</taxon>
        <taxon>campanulids</taxon>
        <taxon>Asterales</taxon>
        <taxon>Asteraceae</taxon>
        <taxon>Asteroideae</taxon>
        <taxon>Heliantheae alliance</taxon>
        <taxon>Heliantheae</taxon>
        <taxon>Ambrosia</taxon>
    </lineage>
</organism>
<comment type="caution">
    <text evidence="1">The sequence shown here is derived from an EMBL/GenBank/DDBJ whole genome shotgun (WGS) entry which is preliminary data.</text>
</comment>
<gene>
    <name evidence="1" type="ORF">M8C21_003642</name>
</gene>
<sequence>ENTKGEDKETYREINEMRRETCDCRGKKVISQQPAHIGRLESSIEVPESLTSMLLKRFNSESAGVSLLIIEHK</sequence>